<gene>
    <name evidence="4" type="ORF">Q9R08_14125</name>
</gene>
<proteinExistence type="predicted"/>
<feature type="transmembrane region" description="Helical" evidence="2">
    <location>
        <begin position="416"/>
        <end position="439"/>
    </location>
</feature>
<evidence type="ECO:0000259" key="3">
    <source>
        <dbReference type="Pfam" id="PF12770"/>
    </source>
</evidence>
<comment type="caution">
    <text evidence="4">The sequence shown here is derived from an EMBL/GenBank/DDBJ whole genome shotgun (WGS) entry which is preliminary data.</text>
</comment>
<sequence length="572" mass="60387">MDPAVMELEIGPGPEPGSYVTRVLRSVGGGEPSETFRLDLDELVDRRPLLEASVLASAVSARRVLSDTEAVIQDVGRRLFDAAFAGSVATAYRTSIAVASERGHSVQISLRLTAPGLAALPWEALYDADTQRYLCRKEPLVRNVPAPHTPVLQITPPLRVLGMISSPRGLPMLDVELERARLEEALEPHIADGRVELSWLEDLTWDGLHATLLEDAWHVLHFIGHGAYDTATDEGVLAFVGRDGRADYVTASSLADLLDEAEPTPRLVVLNSCQSGTGGPTDLFSGTAAALARSGIRAVAAMQFSISDTAALAFSRAFYTALAHNRGIDEAVRSGRIGILGAGRGTLEWVTPVLYLRGDAHLFDLGPVAADRGQTPLPPARAEETAQAPVSTAERVQPGADTTPDTPRRWTRWGRWAIVGGAVVLAVGAGLAVAAALGLNLFGGDPGGSGGSDSTAELAVPLDVDWVDVGLYCTLGDEVVIEVSGRGWLDETPESQIGPDGLTGGERPEWRVLSDANTASVIGRLSTTPEMFAVGTGTTYICPSQGDLQLGINDTDLADNSGEFGAVVTLNQ</sequence>
<accession>A0ABU0Z3J8</accession>
<keyword evidence="2" id="KW-0472">Membrane</keyword>
<dbReference type="InterPro" id="IPR024983">
    <property type="entry name" value="CHAT_dom"/>
</dbReference>
<dbReference type="Pfam" id="PF12770">
    <property type="entry name" value="CHAT"/>
    <property type="match status" value="1"/>
</dbReference>
<evidence type="ECO:0000313" key="5">
    <source>
        <dbReference type="Proteomes" id="UP001235133"/>
    </source>
</evidence>
<evidence type="ECO:0000313" key="4">
    <source>
        <dbReference type="EMBL" id="MDQ7879122.1"/>
    </source>
</evidence>
<feature type="region of interest" description="Disordered" evidence="1">
    <location>
        <begin position="373"/>
        <end position="408"/>
    </location>
</feature>
<organism evidence="4 5">
    <name type="scientific">Microbacterium psychrotolerans</name>
    <dbReference type="NCBI Taxonomy" id="3068321"/>
    <lineage>
        <taxon>Bacteria</taxon>
        <taxon>Bacillati</taxon>
        <taxon>Actinomycetota</taxon>
        <taxon>Actinomycetes</taxon>
        <taxon>Micrococcales</taxon>
        <taxon>Microbacteriaceae</taxon>
        <taxon>Microbacterium</taxon>
    </lineage>
</organism>
<dbReference type="EMBL" id="JAVFWO010000004">
    <property type="protein sequence ID" value="MDQ7879122.1"/>
    <property type="molecule type" value="Genomic_DNA"/>
</dbReference>
<dbReference type="Proteomes" id="UP001235133">
    <property type="component" value="Unassembled WGS sequence"/>
</dbReference>
<keyword evidence="2" id="KW-0812">Transmembrane</keyword>
<keyword evidence="2" id="KW-1133">Transmembrane helix</keyword>
<keyword evidence="5" id="KW-1185">Reference proteome</keyword>
<dbReference type="Gene3D" id="2.60.120.430">
    <property type="entry name" value="Galactose-binding lectin"/>
    <property type="match status" value="1"/>
</dbReference>
<protein>
    <submittedName>
        <fullName evidence="4">CHAT domain-containing protein</fullName>
    </submittedName>
</protein>
<evidence type="ECO:0000256" key="2">
    <source>
        <dbReference type="SAM" id="Phobius"/>
    </source>
</evidence>
<dbReference type="RefSeq" id="WP_308868737.1">
    <property type="nucleotide sequence ID" value="NZ_JAVFWO010000004.1"/>
</dbReference>
<name>A0ABU0Z3J8_9MICO</name>
<reference evidence="4 5" key="1">
    <citation type="submission" date="2023-08" db="EMBL/GenBank/DDBJ databases">
        <title>Microbacterium psychrotolerans sp. nov., a psychrotolerant bacterium isolated from soil in Heilongjiang Province, China.</title>
        <authorList>
            <person name="An P."/>
            <person name="Zhao D."/>
            <person name="Xiang H."/>
        </authorList>
    </citation>
    <scope>NUCLEOTIDE SEQUENCE [LARGE SCALE GENOMIC DNA]</scope>
    <source>
        <strain evidence="4 5">QXD-8</strain>
    </source>
</reference>
<evidence type="ECO:0000256" key="1">
    <source>
        <dbReference type="SAM" id="MobiDB-lite"/>
    </source>
</evidence>
<feature type="domain" description="CHAT" evidence="3">
    <location>
        <begin position="74"/>
        <end position="343"/>
    </location>
</feature>